<organism evidence="4 5">
    <name type="scientific">Burkholderia anthina</name>
    <dbReference type="NCBI Taxonomy" id="179879"/>
    <lineage>
        <taxon>Bacteria</taxon>
        <taxon>Pseudomonadati</taxon>
        <taxon>Pseudomonadota</taxon>
        <taxon>Betaproteobacteria</taxon>
        <taxon>Burkholderiales</taxon>
        <taxon>Burkholderiaceae</taxon>
        <taxon>Burkholderia</taxon>
        <taxon>Burkholderia cepacia complex</taxon>
    </lineage>
</organism>
<dbReference type="Proteomes" id="UP000755577">
    <property type="component" value="Unassembled WGS sequence"/>
</dbReference>
<feature type="signal peptide" evidence="2">
    <location>
        <begin position="1"/>
        <end position="26"/>
    </location>
</feature>
<feature type="region of interest" description="Disordered" evidence="1">
    <location>
        <begin position="47"/>
        <end position="79"/>
    </location>
</feature>
<dbReference type="EMBL" id="CABVLY010000017">
    <property type="protein sequence ID" value="VVU51569.1"/>
    <property type="molecule type" value="Genomic_DNA"/>
</dbReference>
<sequence length="161" mass="17148">MNRAGMIHATAVAMVAALLTMRVAGAAEMSAERPRVDLFQAQSPASLVAEHKPSSAEPPSLPLEPPEPASATLPADIPQTKPAMPFDVSGEWREPDRHVIVLEGMGRMFLLCGRCGGLRDAVRPGQALAGGYRVKSIDDADVVLAGPDGRPHRLPIDRHPH</sequence>
<dbReference type="EMBL" id="JAFCIQ010000047">
    <property type="protein sequence ID" value="MBM2771499.1"/>
    <property type="molecule type" value="Genomic_DNA"/>
</dbReference>
<reference evidence="3 6" key="2">
    <citation type="submission" date="2021-02" db="EMBL/GenBank/DDBJ databases">
        <title>Draft genome of the type strains Burkholderia anthina DSM16086.</title>
        <authorList>
            <person name="Hertel R."/>
            <person name="Meissner J."/>
            <person name="Poehlein A."/>
            <person name="Daniel R."/>
            <person name="Commichau F.M."/>
        </authorList>
    </citation>
    <scope>NUCLEOTIDE SEQUENCE [LARGE SCALE GENOMIC DNA]</scope>
    <source>
        <strain evidence="3 6">DSM 16086</strain>
    </source>
</reference>
<feature type="compositionally biased region" description="Pro residues" evidence="1">
    <location>
        <begin position="59"/>
        <end position="68"/>
    </location>
</feature>
<evidence type="ECO:0008006" key="7">
    <source>
        <dbReference type="Google" id="ProtNLM"/>
    </source>
</evidence>
<evidence type="ECO:0000313" key="3">
    <source>
        <dbReference type="EMBL" id="MBM2771499.1"/>
    </source>
</evidence>
<dbReference type="AlphaFoldDB" id="A0A6P2GEP2"/>
<proteinExistence type="predicted"/>
<keyword evidence="2" id="KW-0732">Signal</keyword>
<dbReference type="Proteomes" id="UP000494201">
    <property type="component" value="Unassembled WGS sequence"/>
</dbReference>
<keyword evidence="6" id="KW-1185">Reference proteome</keyword>
<gene>
    <name evidence="4" type="ORF">BAN20980_04291</name>
    <name evidence="3" type="ORF">JQK92_34390</name>
</gene>
<name>A0A6P2GEP2_9BURK</name>
<reference evidence="4 5" key="1">
    <citation type="submission" date="2019-09" db="EMBL/GenBank/DDBJ databases">
        <authorList>
            <person name="Depoorter E."/>
        </authorList>
    </citation>
    <scope>NUCLEOTIDE SEQUENCE [LARGE SCALE GENOMIC DNA]</scope>
    <source>
        <strain evidence="4">LMG 20980</strain>
    </source>
</reference>
<evidence type="ECO:0000313" key="5">
    <source>
        <dbReference type="Proteomes" id="UP000494201"/>
    </source>
</evidence>
<evidence type="ECO:0000313" key="6">
    <source>
        <dbReference type="Proteomes" id="UP000755577"/>
    </source>
</evidence>
<dbReference type="RefSeq" id="WP_174927310.1">
    <property type="nucleotide sequence ID" value="NZ_CABVLY010000017.1"/>
</dbReference>
<accession>A0A6P2GEP2</accession>
<evidence type="ECO:0000256" key="2">
    <source>
        <dbReference type="SAM" id="SignalP"/>
    </source>
</evidence>
<evidence type="ECO:0000313" key="4">
    <source>
        <dbReference type="EMBL" id="VVU51569.1"/>
    </source>
</evidence>
<dbReference type="GeneID" id="56502350"/>
<evidence type="ECO:0000256" key="1">
    <source>
        <dbReference type="SAM" id="MobiDB-lite"/>
    </source>
</evidence>
<protein>
    <recommendedName>
        <fullName evidence="7">Type IV pilus biogenesis protein PilP</fullName>
    </recommendedName>
</protein>
<feature type="chain" id="PRO_5027123005" description="Type IV pilus biogenesis protein PilP" evidence="2">
    <location>
        <begin position="27"/>
        <end position="161"/>
    </location>
</feature>